<comment type="caution">
    <text evidence="3">The sequence shown here is derived from an EMBL/GenBank/DDBJ whole genome shotgun (WGS) entry which is preliminary data.</text>
</comment>
<dbReference type="PANTHER" id="PTHR21229:SF1">
    <property type="entry name" value="GH17801P"/>
    <property type="match status" value="1"/>
</dbReference>
<feature type="transmembrane region" description="Helical" evidence="2">
    <location>
        <begin position="210"/>
        <end position="232"/>
    </location>
</feature>
<feature type="transmembrane region" description="Helical" evidence="2">
    <location>
        <begin position="271"/>
        <end position="289"/>
    </location>
</feature>
<evidence type="ECO:0000256" key="2">
    <source>
        <dbReference type="SAM" id="Phobius"/>
    </source>
</evidence>
<feature type="transmembrane region" description="Helical" evidence="2">
    <location>
        <begin position="139"/>
        <end position="159"/>
    </location>
</feature>
<accession>A0ABR2GWW0</accession>
<evidence type="ECO:0008006" key="5">
    <source>
        <dbReference type="Google" id="ProtNLM"/>
    </source>
</evidence>
<dbReference type="Proteomes" id="UP001470230">
    <property type="component" value="Unassembled WGS sequence"/>
</dbReference>
<sequence>MLQLVFLLSLNKINVQVNGPYGVHSSLKFGFAKNGHYYLNLSRPSAPMVFGLASKSEIRDNSILNFDYSPRPNFCLGRNPLAQIQQFVNTNETATLSGIIPKKGVYTPFYYACDNRYTFTVFADFMNGNSHLDNRMYPATIYTPIFIGLFGILFILWLVNWFTHFTLEIKIHYFLTTCFTFAVIMRGLYYGYLLDLKKTGFISNGIYYSYYIIDGVNTLFLLITLIFAARGWYIITKKIDFKKLILPLIFSLLFVVFNLLLTFLSLGFYDFVIALVALICLGVYVFYLTRFINESLFKITAHILVIKNEGIDPKSTPVYQKYKMFKLYFKALIVYCVCVIIQLIVECFADDITWLNHLLSDISAIILACFLFYIFMLRQKRYNGYLIIEEGDVEECSQNDIQNFQNEGVEGAEGVEWDINSPLPPAPVIIGYGSGSIPQNKEATAANNEYSLDNLDNNHQEQPAAEPKDNKEEPKNPYENPITVQQT</sequence>
<keyword evidence="4" id="KW-1185">Reference proteome</keyword>
<feature type="transmembrane region" description="Helical" evidence="2">
    <location>
        <begin position="327"/>
        <end position="345"/>
    </location>
</feature>
<keyword evidence="2" id="KW-1133">Transmembrane helix</keyword>
<evidence type="ECO:0000313" key="3">
    <source>
        <dbReference type="EMBL" id="KAK8838404.1"/>
    </source>
</evidence>
<name>A0ABR2GWW0_9EUKA</name>
<dbReference type="EMBL" id="JAPFFF010000055">
    <property type="protein sequence ID" value="KAK8838404.1"/>
    <property type="molecule type" value="Genomic_DNA"/>
</dbReference>
<dbReference type="InterPro" id="IPR009637">
    <property type="entry name" value="GPR107/GPR108-like"/>
</dbReference>
<feature type="region of interest" description="Disordered" evidence="1">
    <location>
        <begin position="440"/>
        <end position="487"/>
    </location>
</feature>
<protein>
    <recommendedName>
        <fullName evidence="5">Intimal thickness related receptor IRP domain-containing protein</fullName>
    </recommendedName>
</protein>
<reference evidence="3 4" key="1">
    <citation type="submission" date="2024-04" db="EMBL/GenBank/DDBJ databases">
        <title>Tritrichomonas musculus Genome.</title>
        <authorList>
            <person name="Alves-Ferreira E."/>
            <person name="Grigg M."/>
            <person name="Lorenzi H."/>
            <person name="Galac M."/>
        </authorList>
    </citation>
    <scope>NUCLEOTIDE SEQUENCE [LARGE SCALE GENOMIC DNA]</scope>
    <source>
        <strain evidence="3 4">EAF2021</strain>
    </source>
</reference>
<evidence type="ECO:0000313" key="4">
    <source>
        <dbReference type="Proteomes" id="UP001470230"/>
    </source>
</evidence>
<feature type="compositionally biased region" description="Polar residues" evidence="1">
    <location>
        <begin position="440"/>
        <end position="461"/>
    </location>
</feature>
<feature type="transmembrane region" description="Helical" evidence="2">
    <location>
        <begin position="171"/>
        <end position="190"/>
    </location>
</feature>
<keyword evidence="2" id="KW-0812">Transmembrane</keyword>
<evidence type="ECO:0000256" key="1">
    <source>
        <dbReference type="SAM" id="MobiDB-lite"/>
    </source>
</evidence>
<keyword evidence="2" id="KW-0472">Membrane</keyword>
<feature type="transmembrane region" description="Helical" evidence="2">
    <location>
        <begin position="244"/>
        <end position="265"/>
    </location>
</feature>
<proteinExistence type="predicted"/>
<gene>
    <name evidence="3" type="ORF">M9Y10_033030</name>
</gene>
<organism evidence="3 4">
    <name type="scientific">Tritrichomonas musculus</name>
    <dbReference type="NCBI Taxonomy" id="1915356"/>
    <lineage>
        <taxon>Eukaryota</taxon>
        <taxon>Metamonada</taxon>
        <taxon>Parabasalia</taxon>
        <taxon>Tritrichomonadida</taxon>
        <taxon>Tritrichomonadidae</taxon>
        <taxon>Tritrichomonas</taxon>
    </lineage>
</organism>
<feature type="compositionally biased region" description="Basic and acidic residues" evidence="1">
    <location>
        <begin position="466"/>
        <end position="476"/>
    </location>
</feature>
<dbReference type="PANTHER" id="PTHR21229">
    <property type="entry name" value="LUNG SEVEN TRANSMEMBRANE RECEPTOR"/>
    <property type="match status" value="1"/>
</dbReference>
<feature type="transmembrane region" description="Helical" evidence="2">
    <location>
        <begin position="357"/>
        <end position="377"/>
    </location>
</feature>